<dbReference type="InterPro" id="IPR051207">
    <property type="entry name" value="ComplexI_NDUFA9_subunit"/>
</dbReference>
<organism evidence="2 3">
    <name type="scientific">Tsuneonella suprasediminis</name>
    <dbReference type="NCBI Taxonomy" id="2306996"/>
    <lineage>
        <taxon>Bacteria</taxon>
        <taxon>Pseudomonadati</taxon>
        <taxon>Pseudomonadota</taxon>
        <taxon>Alphaproteobacteria</taxon>
        <taxon>Sphingomonadales</taxon>
        <taxon>Erythrobacteraceae</taxon>
        <taxon>Tsuneonella</taxon>
    </lineage>
</organism>
<gene>
    <name evidence="2" type="ORF">D6858_03925</name>
</gene>
<sequence length="314" mass="33183">MASRDPLNGKLVTIIGGSGFLGDHVAQALLERGARLCIASRHPERAFKLKPLAQLGQIEFLPCDVTKPDTVAFAVRGADAVVNLVGAFEGDLKATMADGAGNVARAAAAAGVAALVHVSAIGADSESPSGYAQAKAAGEAEVLAAFPKATIMRPSILFGDDDHFIQMFAGLVSTFRVLPVFAPHAPLQPLFVDDAAEAVVVALADPAAFGGKTFEIAGPETITMLTLHQRIAASQHRKRTFIEMPDSLSALFAALPGTPMNSDQWTMLRQGNVPSGKLPGMKQLGIAPRPLGLFLDRWMTRFRRYGRFNETVAG</sequence>
<accession>A0A419R3I9</accession>
<dbReference type="Proteomes" id="UP000284322">
    <property type="component" value="Unassembled WGS sequence"/>
</dbReference>
<name>A0A419R3I9_9SPHN</name>
<keyword evidence="3" id="KW-1185">Reference proteome</keyword>
<dbReference type="InterPro" id="IPR016040">
    <property type="entry name" value="NAD(P)-bd_dom"/>
</dbReference>
<dbReference type="GO" id="GO:0044877">
    <property type="term" value="F:protein-containing complex binding"/>
    <property type="evidence" value="ECO:0007669"/>
    <property type="project" value="TreeGrafter"/>
</dbReference>
<protein>
    <submittedName>
        <fullName evidence="2">NAD-dependent epimerase/dehydratase family protein</fullName>
    </submittedName>
</protein>
<evidence type="ECO:0000259" key="1">
    <source>
        <dbReference type="Pfam" id="PF13460"/>
    </source>
</evidence>
<reference evidence="2 3" key="1">
    <citation type="submission" date="2018-09" db="EMBL/GenBank/DDBJ databases">
        <title>Altererythrobacter sp.Ery1 and Ery12, the genome sequencing of novel strains in genus Alterythrobacter.</title>
        <authorList>
            <person name="Cheng H."/>
            <person name="Wu Y.-H."/>
            <person name="Fang C."/>
            <person name="Xu X.-W."/>
        </authorList>
    </citation>
    <scope>NUCLEOTIDE SEQUENCE [LARGE SCALE GENOMIC DNA]</scope>
    <source>
        <strain evidence="2 3">Ery12</strain>
    </source>
</reference>
<feature type="domain" description="NAD(P)-binding" evidence="1">
    <location>
        <begin position="16"/>
        <end position="158"/>
    </location>
</feature>
<dbReference type="EMBL" id="RAHJ01000014">
    <property type="protein sequence ID" value="RJX69059.1"/>
    <property type="molecule type" value="Genomic_DNA"/>
</dbReference>
<dbReference type="InterPro" id="IPR036291">
    <property type="entry name" value="NAD(P)-bd_dom_sf"/>
</dbReference>
<dbReference type="SUPFAM" id="SSF51735">
    <property type="entry name" value="NAD(P)-binding Rossmann-fold domains"/>
    <property type="match status" value="1"/>
</dbReference>
<evidence type="ECO:0000313" key="3">
    <source>
        <dbReference type="Proteomes" id="UP000284322"/>
    </source>
</evidence>
<dbReference type="OrthoDB" id="9776313at2"/>
<proteinExistence type="predicted"/>
<dbReference type="PANTHER" id="PTHR12126">
    <property type="entry name" value="NADH-UBIQUINONE OXIDOREDUCTASE 39 KDA SUBUNIT-RELATED"/>
    <property type="match status" value="1"/>
</dbReference>
<dbReference type="AlphaFoldDB" id="A0A419R3I9"/>
<dbReference type="Gene3D" id="3.40.50.720">
    <property type="entry name" value="NAD(P)-binding Rossmann-like Domain"/>
    <property type="match status" value="1"/>
</dbReference>
<evidence type="ECO:0000313" key="2">
    <source>
        <dbReference type="EMBL" id="RJX69059.1"/>
    </source>
</evidence>
<comment type="caution">
    <text evidence="2">The sequence shown here is derived from an EMBL/GenBank/DDBJ whole genome shotgun (WGS) entry which is preliminary data.</text>
</comment>
<dbReference type="RefSeq" id="WP_120107349.1">
    <property type="nucleotide sequence ID" value="NZ_RAHJ01000014.1"/>
</dbReference>
<dbReference type="PANTHER" id="PTHR12126:SF11">
    <property type="entry name" value="NADH DEHYDROGENASE [UBIQUINONE] 1 ALPHA SUBCOMPLEX SUBUNIT 9, MITOCHONDRIAL"/>
    <property type="match status" value="1"/>
</dbReference>
<dbReference type="Pfam" id="PF13460">
    <property type="entry name" value="NAD_binding_10"/>
    <property type="match status" value="1"/>
</dbReference>